<dbReference type="InterPro" id="IPR003010">
    <property type="entry name" value="C-N_Hydrolase"/>
</dbReference>
<dbReference type="SUPFAM" id="SSF56317">
    <property type="entry name" value="Carbon-nitrogen hydrolase"/>
    <property type="match status" value="1"/>
</dbReference>
<proteinExistence type="inferred from homology"/>
<sequence>MNPAVVVGVVQYDVVEGGLEANLTRAFHGLMKLAEAGCHLAVLPEMWSCGFDTKNLGAMARETPEILARLQAFAAREKMVVAGSLPEEVDAGVVNTLYVVDRDGEVKGAYRKLHLFSPTGEDHHFAAGSETVVVDTSIGRLGLMICYDLRFPELARGLVLEGAEILVVPAQWPAARLFHWETLLKARAMENQCFVVGANRVGRSGNLIYKGASQVVSPLGDELAHGGSADGEVVGVMESKSMTTAREHVPCLEERRPMCYSRRLTERA</sequence>
<dbReference type="InterPro" id="IPR001110">
    <property type="entry name" value="UPF0012_CS"/>
</dbReference>
<organism evidence="3 4">
    <name type="scientific">Desulfoluna spongiiphila</name>
    <dbReference type="NCBI Taxonomy" id="419481"/>
    <lineage>
        <taxon>Bacteria</taxon>
        <taxon>Pseudomonadati</taxon>
        <taxon>Thermodesulfobacteriota</taxon>
        <taxon>Desulfobacteria</taxon>
        <taxon>Desulfobacterales</taxon>
        <taxon>Desulfolunaceae</taxon>
        <taxon>Desulfoluna</taxon>
    </lineage>
</organism>
<dbReference type="PANTHER" id="PTHR23088">
    <property type="entry name" value="NITRILASE-RELATED"/>
    <property type="match status" value="1"/>
</dbReference>
<dbReference type="GO" id="GO:0016787">
    <property type="term" value="F:hydrolase activity"/>
    <property type="evidence" value="ECO:0007669"/>
    <property type="project" value="UniProtKB-KW"/>
</dbReference>
<evidence type="ECO:0000259" key="2">
    <source>
        <dbReference type="PROSITE" id="PS50263"/>
    </source>
</evidence>
<evidence type="ECO:0000313" key="3">
    <source>
        <dbReference type="EMBL" id="SCX77395.1"/>
    </source>
</evidence>
<dbReference type="RefSeq" id="WP_092207362.1">
    <property type="nucleotide sequence ID" value="NZ_FMUX01000001.1"/>
</dbReference>
<dbReference type="PROSITE" id="PS01227">
    <property type="entry name" value="UPF0012"/>
    <property type="match status" value="1"/>
</dbReference>
<keyword evidence="4" id="KW-1185">Reference proteome</keyword>
<dbReference type="OrthoDB" id="9811121at2"/>
<dbReference type="AlphaFoldDB" id="A0A1G5AHQ1"/>
<keyword evidence="3" id="KW-0378">Hydrolase</keyword>
<dbReference type="PANTHER" id="PTHR23088:SF27">
    <property type="entry name" value="DEAMINATED GLUTATHIONE AMIDASE"/>
    <property type="match status" value="1"/>
</dbReference>
<dbReference type="Gene3D" id="3.60.110.10">
    <property type="entry name" value="Carbon-nitrogen hydrolase"/>
    <property type="match status" value="1"/>
</dbReference>
<feature type="domain" description="CN hydrolase" evidence="2">
    <location>
        <begin position="5"/>
        <end position="244"/>
    </location>
</feature>
<accession>A0A1G5AHQ1</accession>
<evidence type="ECO:0000313" key="4">
    <source>
        <dbReference type="Proteomes" id="UP000198870"/>
    </source>
</evidence>
<comment type="similarity">
    <text evidence="1">Belongs to the carbon-nitrogen hydrolase superfamily. NIT1/NIT2 family.</text>
</comment>
<dbReference type="EMBL" id="FMUX01000001">
    <property type="protein sequence ID" value="SCX77395.1"/>
    <property type="molecule type" value="Genomic_DNA"/>
</dbReference>
<reference evidence="3 4" key="1">
    <citation type="submission" date="2016-10" db="EMBL/GenBank/DDBJ databases">
        <authorList>
            <person name="de Groot N.N."/>
        </authorList>
    </citation>
    <scope>NUCLEOTIDE SEQUENCE [LARGE SCALE GENOMIC DNA]</scope>
    <source>
        <strain evidence="3 4">AA1</strain>
    </source>
</reference>
<gene>
    <name evidence="3" type="ORF">SAMN05216233_101193</name>
</gene>
<dbReference type="PROSITE" id="PS50263">
    <property type="entry name" value="CN_HYDROLASE"/>
    <property type="match status" value="1"/>
</dbReference>
<name>A0A1G5AHQ1_9BACT</name>
<dbReference type="Pfam" id="PF00795">
    <property type="entry name" value="CN_hydrolase"/>
    <property type="match status" value="1"/>
</dbReference>
<evidence type="ECO:0000256" key="1">
    <source>
        <dbReference type="ARBA" id="ARBA00010613"/>
    </source>
</evidence>
<dbReference type="STRING" id="419481.SAMN05216233_101193"/>
<dbReference type="InterPro" id="IPR036526">
    <property type="entry name" value="C-N_Hydrolase_sf"/>
</dbReference>
<dbReference type="Proteomes" id="UP000198870">
    <property type="component" value="Unassembled WGS sequence"/>
</dbReference>
<protein>
    <submittedName>
        <fullName evidence="3">Predicted amidohydrolase</fullName>
    </submittedName>
</protein>